<dbReference type="InterPro" id="IPR035911">
    <property type="entry name" value="MurE/MurF_N"/>
</dbReference>
<protein>
    <recommendedName>
        <fullName evidence="13">UDP-N-acetylmuramoyl-L-alanyl-D-glutamate--2,6-diaminopimelate ligase</fullName>
    </recommendedName>
</protein>
<comment type="caution">
    <text evidence="11">The sequence shown here is derived from an EMBL/GenBank/DDBJ whole genome shotgun (WGS) entry which is preliminary data.</text>
</comment>
<accession>A0AAV9V4K5</accession>
<keyword evidence="6" id="KW-0133">Cell shape</keyword>
<dbReference type="GO" id="GO:0051301">
    <property type="term" value="P:cell division"/>
    <property type="evidence" value="ECO:0007669"/>
    <property type="project" value="InterPro"/>
</dbReference>
<dbReference type="SUPFAM" id="SSF53623">
    <property type="entry name" value="MurD-like peptide ligases, catalytic domain"/>
    <property type="match status" value="1"/>
</dbReference>
<evidence type="ECO:0000256" key="7">
    <source>
        <dbReference type="ARBA" id="ARBA00022984"/>
    </source>
</evidence>
<dbReference type="Proteomes" id="UP001373714">
    <property type="component" value="Unassembled WGS sequence"/>
</dbReference>
<dbReference type="PROSITE" id="PS01011">
    <property type="entry name" value="FOLYLPOLYGLU_SYNT_1"/>
    <property type="match status" value="1"/>
</dbReference>
<dbReference type="InterPro" id="IPR005761">
    <property type="entry name" value="UDP-N-AcMur-Glu-dNH2Pim_ligase"/>
</dbReference>
<dbReference type="PANTHER" id="PTHR23135">
    <property type="entry name" value="MUR LIGASE FAMILY MEMBER"/>
    <property type="match status" value="1"/>
</dbReference>
<sequence>MPTLECLLSSLPEAQIICGSKDTHITELFCDSRKVLPGSLFICVLPDAYLYQRIHSGKELTTIYISDSIKQGAIAIAAEDEEILLSLPDHIVKILVPNARRALALMAAEFYDHPSRKMVLVGLTGTNGKTTTANLTAQILRHSGFKSVGVIGTLGATTENTSFDTGHTTPGSLAVQRILSEFLKAGVEAVVMEASSHGLALQRVVGCAFDIAIFTNFTQDHLDFHKTMEEYWAAKVLLFTEIAKYSTTFKPFTAIINIDDNYGRKLIDDVLNKASYKHKTYSIVENSVIKAENIKLATCGIEFSVGKYGEGETILFKVPLVGRFNVYNCLAAISVANHLKIPPVQLQEGLNSAKAPAGRMEVISEGQPFTVIVDFAHSPDALREILTALGELATGRIICLFGCGGRQNADRSKPVNMGAVVAELADLIIITSDNPRFEDPQRIMEDIFAGVKIKGKESNTTMEIDRRKAIEYALGIAQEGDTVVFAGKGHETYQWIREKKFPFDDREIAREVLRSQQKA</sequence>
<evidence type="ECO:0000259" key="10">
    <source>
        <dbReference type="Pfam" id="PF08245"/>
    </source>
</evidence>
<evidence type="ECO:0000256" key="8">
    <source>
        <dbReference type="ARBA" id="ARBA00023316"/>
    </source>
</evidence>
<dbReference type="InterPro" id="IPR013221">
    <property type="entry name" value="Mur_ligase_cen"/>
</dbReference>
<evidence type="ECO:0000256" key="2">
    <source>
        <dbReference type="ARBA" id="ARBA00022490"/>
    </source>
</evidence>
<dbReference type="GO" id="GO:0004326">
    <property type="term" value="F:tetrahydrofolylpolyglutamate synthase activity"/>
    <property type="evidence" value="ECO:0007669"/>
    <property type="project" value="InterPro"/>
</dbReference>
<dbReference type="Pfam" id="PF02875">
    <property type="entry name" value="Mur_ligase_C"/>
    <property type="match status" value="1"/>
</dbReference>
<dbReference type="InterPro" id="IPR036565">
    <property type="entry name" value="Mur-like_cat_sf"/>
</dbReference>
<evidence type="ECO:0008006" key="13">
    <source>
        <dbReference type="Google" id="ProtNLM"/>
    </source>
</evidence>
<dbReference type="Gene3D" id="3.40.1190.10">
    <property type="entry name" value="Mur-like, catalytic domain"/>
    <property type="match status" value="1"/>
</dbReference>
<dbReference type="InterPro" id="IPR004101">
    <property type="entry name" value="Mur_ligase_C"/>
</dbReference>
<evidence type="ECO:0000256" key="3">
    <source>
        <dbReference type="ARBA" id="ARBA00022598"/>
    </source>
</evidence>
<keyword evidence="4" id="KW-0547">Nucleotide-binding</keyword>
<proteinExistence type="inferred from homology"/>
<dbReference type="SUPFAM" id="SSF53244">
    <property type="entry name" value="MurD-like peptide ligases, peptide-binding domain"/>
    <property type="match status" value="1"/>
</dbReference>
<dbReference type="GO" id="GO:0005524">
    <property type="term" value="F:ATP binding"/>
    <property type="evidence" value="ECO:0007669"/>
    <property type="project" value="UniProtKB-KW"/>
</dbReference>
<dbReference type="AlphaFoldDB" id="A0AAV9V4K5"/>
<dbReference type="EMBL" id="JAVHNS010000006">
    <property type="protein sequence ID" value="KAK6352516.1"/>
    <property type="molecule type" value="Genomic_DNA"/>
</dbReference>
<dbReference type="HAMAP" id="MF_00208">
    <property type="entry name" value="MurE"/>
    <property type="match status" value="1"/>
</dbReference>
<evidence type="ECO:0000256" key="1">
    <source>
        <dbReference type="ARBA" id="ARBA00005898"/>
    </source>
</evidence>
<dbReference type="PANTHER" id="PTHR23135:SF4">
    <property type="entry name" value="UDP-N-ACETYLMURAMOYL-L-ALANYL-D-GLUTAMATE--2,6-DIAMINOPIMELATE LIGASE MURE HOMOLOG, CHLOROPLASTIC"/>
    <property type="match status" value="1"/>
</dbReference>
<comment type="similarity">
    <text evidence="1">Belongs to the MurCDEF family. MurE subfamily.</text>
</comment>
<dbReference type="SUPFAM" id="SSF63418">
    <property type="entry name" value="MurE/MurF N-terminal domain"/>
    <property type="match status" value="1"/>
</dbReference>
<organism evidence="11 12">
    <name type="scientific">Orbilia blumenaviensis</name>
    <dbReference type="NCBI Taxonomy" id="1796055"/>
    <lineage>
        <taxon>Eukaryota</taxon>
        <taxon>Fungi</taxon>
        <taxon>Dikarya</taxon>
        <taxon>Ascomycota</taxon>
        <taxon>Pezizomycotina</taxon>
        <taxon>Orbiliomycetes</taxon>
        <taxon>Orbiliales</taxon>
        <taxon>Orbiliaceae</taxon>
        <taxon>Orbilia</taxon>
    </lineage>
</organism>
<dbReference type="GO" id="GO:0005737">
    <property type="term" value="C:cytoplasm"/>
    <property type="evidence" value="ECO:0007669"/>
    <property type="project" value="InterPro"/>
</dbReference>
<keyword evidence="3" id="KW-0436">Ligase</keyword>
<dbReference type="Gene3D" id="3.40.1390.10">
    <property type="entry name" value="MurE/MurF, N-terminal domain"/>
    <property type="match status" value="1"/>
</dbReference>
<keyword evidence="7" id="KW-0573">Peptidoglycan synthesis</keyword>
<gene>
    <name evidence="11" type="ORF">TWF730_009340</name>
</gene>
<evidence type="ECO:0000256" key="4">
    <source>
        <dbReference type="ARBA" id="ARBA00022741"/>
    </source>
</evidence>
<evidence type="ECO:0000256" key="5">
    <source>
        <dbReference type="ARBA" id="ARBA00022840"/>
    </source>
</evidence>
<evidence type="ECO:0000313" key="11">
    <source>
        <dbReference type="EMBL" id="KAK6352516.1"/>
    </source>
</evidence>
<dbReference type="Pfam" id="PF08245">
    <property type="entry name" value="Mur_ligase_M"/>
    <property type="match status" value="1"/>
</dbReference>
<feature type="domain" description="Mur ligase central" evidence="10">
    <location>
        <begin position="124"/>
        <end position="336"/>
    </location>
</feature>
<dbReference type="InterPro" id="IPR018109">
    <property type="entry name" value="Folylpolyglutamate_synth_CS"/>
</dbReference>
<evidence type="ECO:0000259" key="9">
    <source>
        <dbReference type="Pfam" id="PF02875"/>
    </source>
</evidence>
<keyword evidence="2" id="KW-0963">Cytoplasm</keyword>
<reference evidence="11 12" key="1">
    <citation type="submission" date="2019-10" db="EMBL/GenBank/DDBJ databases">
        <authorList>
            <person name="Palmer J.M."/>
        </authorList>
    </citation>
    <scope>NUCLEOTIDE SEQUENCE [LARGE SCALE GENOMIC DNA]</scope>
    <source>
        <strain evidence="11 12">TWF730</strain>
    </source>
</reference>
<dbReference type="NCBIfam" id="NF001126">
    <property type="entry name" value="PRK00139.1-4"/>
    <property type="match status" value="1"/>
</dbReference>
<dbReference type="NCBIfam" id="TIGR01085">
    <property type="entry name" value="murE"/>
    <property type="match status" value="1"/>
</dbReference>
<keyword evidence="12" id="KW-1185">Reference proteome</keyword>
<name>A0AAV9V4K5_9PEZI</name>
<evidence type="ECO:0000256" key="6">
    <source>
        <dbReference type="ARBA" id="ARBA00022960"/>
    </source>
</evidence>
<keyword evidence="5" id="KW-0067">ATP-binding</keyword>
<dbReference type="Gene3D" id="3.90.190.20">
    <property type="entry name" value="Mur ligase, C-terminal domain"/>
    <property type="match status" value="1"/>
</dbReference>
<dbReference type="GO" id="GO:0008360">
    <property type="term" value="P:regulation of cell shape"/>
    <property type="evidence" value="ECO:0007669"/>
    <property type="project" value="UniProtKB-KW"/>
</dbReference>
<dbReference type="InterPro" id="IPR036615">
    <property type="entry name" value="Mur_ligase_C_dom_sf"/>
</dbReference>
<evidence type="ECO:0000313" key="12">
    <source>
        <dbReference type="Proteomes" id="UP001373714"/>
    </source>
</evidence>
<keyword evidence="8" id="KW-0961">Cell wall biogenesis/degradation</keyword>
<feature type="domain" description="Mur ligase C-terminal" evidence="9">
    <location>
        <begin position="358"/>
        <end position="489"/>
    </location>
</feature>
<dbReference type="GO" id="GO:0071555">
    <property type="term" value="P:cell wall organization"/>
    <property type="evidence" value="ECO:0007669"/>
    <property type="project" value="UniProtKB-KW"/>
</dbReference>